<dbReference type="PANTHER" id="PTHR46623">
    <property type="entry name" value="CARBOXYMETHYLENEBUTENOLIDASE-RELATED"/>
    <property type="match status" value="1"/>
</dbReference>
<evidence type="ECO:0000259" key="1">
    <source>
        <dbReference type="Pfam" id="PF01738"/>
    </source>
</evidence>
<dbReference type="RefSeq" id="WP_038087131.1">
    <property type="nucleotide sequence ID" value="NZ_JQSG02000001.1"/>
</dbReference>
<feature type="domain" description="Dienelactone hydrolase" evidence="1">
    <location>
        <begin position="17"/>
        <end position="239"/>
    </location>
</feature>
<name>A0A1A6C7I0_9GAMM</name>
<keyword evidence="3" id="KW-1185">Reference proteome</keyword>
<dbReference type="Proteomes" id="UP000029273">
    <property type="component" value="Unassembled WGS sequence"/>
</dbReference>
<protein>
    <submittedName>
        <fullName evidence="2">Carboxymethylenebutenolidase</fullName>
    </submittedName>
</protein>
<sequence>MSTTDTQAEWIDIASELRGYLARPATAGPHPAVVIFIEAYGVNDHFRSLAKRLAGAGYVALVPDLYHGHVYDYADSEHAIAHLRSLNDGQVMGEVDATLDLLATHPAVAGGKPGILGFCMGGRYAFLTHGARADRVGATAAFYGGGIAPVQDRLGRVPLLDRIPSMQAPLLLHYGAKDGSIAPDEHARIVEALSAAGKRYGIEVYPEAGHGFFCDQRASYHAGAAAESWRLTLDFFARHLKD</sequence>
<dbReference type="AlphaFoldDB" id="A0A1A6C7I0"/>
<evidence type="ECO:0000313" key="2">
    <source>
        <dbReference type="EMBL" id="OBS10523.1"/>
    </source>
</evidence>
<organism evidence="2 3">
    <name type="scientific">Acidihalobacter prosperus</name>
    <dbReference type="NCBI Taxonomy" id="160660"/>
    <lineage>
        <taxon>Bacteria</taxon>
        <taxon>Pseudomonadati</taxon>
        <taxon>Pseudomonadota</taxon>
        <taxon>Gammaproteobacteria</taxon>
        <taxon>Chromatiales</taxon>
        <taxon>Ectothiorhodospiraceae</taxon>
        <taxon>Acidihalobacter</taxon>
    </lineage>
</organism>
<proteinExistence type="predicted"/>
<accession>A0A1A6C7I0</accession>
<dbReference type="GO" id="GO:0016787">
    <property type="term" value="F:hydrolase activity"/>
    <property type="evidence" value="ECO:0007669"/>
    <property type="project" value="InterPro"/>
</dbReference>
<evidence type="ECO:0000313" key="3">
    <source>
        <dbReference type="Proteomes" id="UP000029273"/>
    </source>
</evidence>
<dbReference type="PANTHER" id="PTHR46623:SF6">
    <property type="entry name" value="ALPHA_BETA-HYDROLASES SUPERFAMILY PROTEIN"/>
    <property type="match status" value="1"/>
</dbReference>
<reference evidence="2 3" key="1">
    <citation type="journal article" date="2014" name="Genome Announc.">
        <title>Draft Genome Sequence of the Iron-Oxidizing, Acidophilic, and Halotolerant 'Thiobacillus prosperus' Type Strain DSM 5130.</title>
        <authorList>
            <person name="Ossandon F.J."/>
            <person name="Cardenas J.P."/>
            <person name="Corbett M."/>
            <person name="Quatrini R."/>
            <person name="Holmes D.S."/>
            <person name="Watkin E."/>
        </authorList>
    </citation>
    <scope>NUCLEOTIDE SEQUENCE [LARGE SCALE GENOMIC DNA]</scope>
    <source>
        <strain evidence="2 3">DSM 5130</strain>
    </source>
</reference>
<dbReference type="InterPro" id="IPR051049">
    <property type="entry name" value="Dienelactone_hydrolase-like"/>
</dbReference>
<dbReference type="Pfam" id="PF01738">
    <property type="entry name" value="DLH"/>
    <property type="match status" value="1"/>
</dbReference>
<dbReference type="SUPFAM" id="SSF53474">
    <property type="entry name" value="alpha/beta-Hydrolases"/>
    <property type="match status" value="1"/>
</dbReference>
<gene>
    <name evidence="2" type="ORF">Thpro_020239</name>
</gene>
<dbReference type="InterPro" id="IPR002925">
    <property type="entry name" value="Dienelactn_hydro"/>
</dbReference>
<comment type="caution">
    <text evidence="2">The sequence shown here is derived from an EMBL/GenBank/DDBJ whole genome shotgun (WGS) entry which is preliminary data.</text>
</comment>
<dbReference type="Gene3D" id="3.40.50.1820">
    <property type="entry name" value="alpha/beta hydrolase"/>
    <property type="match status" value="1"/>
</dbReference>
<dbReference type="InterPro" id="IPR029058">
    <property type="entry name" value="AB_hydrolase_fold"/>
</dbReference>
<dbReference type="EMBL" id="JQSG02000001">
    <property type="protein sequence ID" value="OBS10523.1"/>
    <property type="molecule type" value="Genomic_DNA"/>
</dbReference>
<dbReference type="OrthoDB" id="9787933at2"/>